<dbReference type="PANTHER" id="PTHR10492">
    <property type="match status" value="1"/>
</dbReference>
<evidence type="ECO:0000313" key="1">
    <source>
        <dbReference type="EMBL" id="KAJ0214054.1"/>
    </source>
</evidence>
<dbReference type="PANTHER" id="PTHR10492:SF96">
    <property type="entry name" value="ATP-DEPENDENT DNA HELICASE"/>
    <property type="match status" value="1"/>
</dbReference>
<keyword evidence="2" id="KW-1185">Reference proteome</keyword>
<name>A0A9R1XLD1_LACSA</name>
<comment type="caution">
    <text evidence="1">The sequence shown here is derived from an EMBL/GenBank/DDBJ whole genome shotgun (WGS) entry which is preliminary data.</text>
</comment>
<dbReference type="AlphaFoldDB" id="A0A9R1XLD1"/>
<gene>
    <name evidence="1" type="ORF">LSAT_V11C400171570</name>
</gene>
<evidence type="ECO:0000313" key="2">
    <source>
        <dbReference type="Proteomes" id="UP000235145"/>
    </source>
</evidence>
<accession>A0A9R1XLD1</accession>
<dbReference type="EMBL" id="NBSK02000004">
    <property type="protein sequence ID" value="KAJ0214054.1"/>
    <property type="molecule type" value="Genomic_DNA"/>
</dbReference>
<reference evidence="1 2" key="1">
    <citation type="journal article" date="2017" name="Nat. Commun.">
        <title>Genome assembly with in vitro proximity ligation data and whole-genome triplication in lettuce.</title>
        <authorList>
            <person name="Reyes-Chin-Wo S."/>
            <person name="Wang Z."/>
            <person name="Yang X."/>
            <person name="Kozik A."/>
            <person name="Arikit S."/>
            <person name="Song C."/>
            <person name="Xia L."/>
            <person name="Froenicke L."/>
            <person name="Lavelle D.O."/>
            <person name="Truco M.J."/>
            <person name="Xia R."/>
            <person name="Zhu S."/>
            <person name="Xu C."/>
            <person name="Xu H."/>
            <person name="Xu X."/>
            <person name="Cox K."/>
            <person name="Korf I."/>
            <person name="Meyers B.C."/>
            <person name="Michelmore R.W."/>
        </authorList>
    </citation>
    <scope>NUCLEOTIDE SEQUENCE [LARGE SCALE GENOMIC DNA]</scope>
    <source>
        <strain evidence="2">cv. Salinas</strain>
        <tissue evidence="1">Seedlings</tissue>
    </source>
</reference>
<organism evidence="1 2">
    <name type="scientific">Lactuca sativa</name>
    <name type="common">Garden lettuce</name>
    <dbReference type="NCBI Taxonomy" id="4236"/>
    <lineage>
        <taxon>Eukaryota</taxon>
        <taxon>Viridiplantae</taxon>
        <taxon>Streptophyta</taxon>
        <taxon>Embryophyta</taxon>
        <taxon>Tracheophyta</taxon>
        <taxon>Spermatophyta</taxon>
        <taxon>Magnoliopsida</taxon>
        <taxon>eudicotyledons</taxon>
        <taxon>Gunneridae</taxon>
        <taxon>Pentapetalae</taxon>
        <taxon>asterids</taxon>
        <taxon>campanulids</taxon>
        <taxon>Asterales</taxon>
        <taxon>Asteraceae</taxon>
        <taxon>Cichorioideae</taxon>
        <taxon>Cichorieae</taxon>
        <taxon>Lactucinae</taxon>
        <taxon>Lactuca</taxon>
    </lineage>
</organism>
<proteinExistence type="predicted"/>
<protein>
    <submittedName>
        <fullName evidence="1">Uncharacterized protein</fullName>
    </submittedName>
</protein>
<sequence length="121" mass="13852">MLLCHQKGCTSFKDLHTVAGTVHLTFRGTCNALGLIGDDIELLTAFTEASVWVNSPQLRSLFCHLLLFYEVSNPRLLWETAYYLHRLKQQMLDKNIDATNDIIQQQLLHELEHTLRSSLPS</sequence>
<dbReference type="Proteomes" id="UP000235145">
    <property type="component" value="Unassembled WGS sequence"/>
</dbReference>